<evidence type="ECO:0000256" key="6">
    <source>
        <dbReference type="PIRSR" id="PIRSR000410-1"/>
    </source>
</evidence>
<comment type="catalytic activity">
    <reaction evidence="1 5">
        <text>L-glutamyl-[protein] + S-adenosyl-L-methionine = [protein]-L-glutamate 5-O-methyl ester + S-adenosyl-L-homocysteine</text>
        <dbReference type="Rhea" id="RHEA:24452"/>
        <dbReference type="Rhea" id="RHEA-COMP:10208"/>
        <dbReference type="Rhea" id="RHEA-COMP:10311"/>
        <dbReference type="ChEBI" id="CHEBI:29973"/>
        <dbReference type="ChEBI" id="CHEBI:57856"/>
        <dbReference type="ChEBI" id="CHEBI:59789"/>
        <dbReference type="ChEBI" id="CHEBI:82795"/>
        <dbReference type="EC" id="2.1.1.80"/>
    </reaction>
</comment>
<evidence type="ECO:0000256" key="3">
    <source>
        <dbReference type="ARBA" id="ARBA00022679"/>
    </source>
</evidence>
<dbReference type="PROSITE" id="PS50123">
    <property type="entry name" value="CHER"/>
    <property type="match status" value="1"/>
</dbReference>
<feature type="binding site" evidence="6">
    <location>
        <position position="94"/>
    </location>
    <ligand>
        <name>S-adenosyl-L-methionine</name>
        <dbReference type="ChEBI" id="CHEBI:59789"/>
    </ligand>
</feature>
<keyword evidence="3 5" id="KW-0808">Transferase</keyword>
<dbReference type="PRINTS" id="PR00996">
    <property type="entry name" value="CHERMTFRASE"/>
</dbReference>
<feature type="binding site" evidence="6">
    <location>
        <begin position="208"/>
        <end position="209"/>
    </location>
    <ligand>
        <name>S-adenosyl-L-methionine</name>
        <dbReference type="ChEBI" id="CHEBI:59789"/>
    </ligand>
</feature>
<evidence type="ECO:0000256" key="4">
    <source>
        <dbReference type="ARBA" id="ARBA00022691"/>
    </source>
</evidence>
<dbReference type="CDD" id="cd02440">
    <property type="entry name" value="AdoMet_MTases"/>
    <property type="match status" value="1"/>
</dbReference>
<dbReference type="InterPro" id="IPR029063">
    <property type="entry name" value="SAM-dependent_MTases_sf"/>
</dbReference>
<dbReference type="InterPro" id="IPR022641">
    <property type="entry name" value="CheR_N"/>
</dbReference>
<name>A0A5C1EA81_9RHOO</name>
<feature type="binding site" evidence="6">
    <location>
        <begin position="225"/>
        <end position="226"/>
    </location>
    <ligand>
        <name>S-adenosyl-L-methionine</name>
        <dbReference type="ChEBI" id="CHEBI:59789"/>
    </ligand>
</feature>
<dbReference type="InterPro" id="IPR050903">
    <property type="entry name" value="Bact_Chemotaxis_MeTrfase"/>
</dbReference>
<evidence type="ECO:0000313" key="8">
    <source>
        <dbReference type="EMBL" id="QEL65891.1"/>
    </source>
</evidence>
<dbReference type="Gene3D" id="3.40.50.150">
    <property type="entry name" value="Vaccinia Virus protein VP39"/>
    <property type="match status" value="1"/>
</dbReference>
<evidence type="ECO:0000313" key="9">
    <source>
        <dbReference type="Proteomes" id="UP000323671"/>
    </source>
</evidence>
<dbReference type="InterPro" id="IPR036804">
    <property type="entry name" value="CheR_N_sf"/>
</dbReference>
<accession>A0A5C1EA81</accession>
<keyword evidence="2 5" id="KW-0489">Methyltransferase</keyword>
<dbReference type="SMART" id="SM00138">
    <property type="entry name" value="MeTrc"/>
    <property type="match status" value="1"/>
</dbReference>
<dbReference type="EC" id="2.1.1.80" evidence="5"/>
<keyword evidence="9" id="KW-1185">Reference proteome</keyword>
<keyword evidence="4 5" id="KW-0949">S-adenosyl-L-methionine</keyword>
<dbReference type="PANTHER" id="PTHR24422">
    <property type="entry name" value="CHEMOTAXIS PROTEIN METHYLTRANSFERASE"/>
    <property type="match status" value="1"/>
</dbReference>
<dbReference type="GO" id="GO:0032259">
    <property type="term" value="P:methylation"/>
    <property type="evidence" value="ECO:0007669"/>
    <property type="project" value="UniProtKB-KW"/>
</dbReference>
<dbReference type="GO" id="GO:0008983">
    <property type="term" value="F:protein-glutamate O-methyltransferase activity"/>
    <property type="evidence" value="ECO:0007669"/>
    <property type="project" value="UniProtKB-EC"/>
</dbReference>
<evidence type="ECO:0000256" key="1">
    <source>
        <dbReference type="ARBA" id="ARBA00001541"/>
    </source>
</evidence>
<sequence>MADTRAAASTASREIGALTAKEFALFRDLIYSLAGIALSEGKQVLVSGRLARRLKELGLSSYGEYYRLVTSGQHPEEQQRMVDQLTTNETYFFREPKHFDFLAKVAAEHGRRPFQVWSAASSSGEEAYTMAMVLAETLGLNAPWQILGSDISRQVLERAERGHYSLDRTDGIPPGLLRKYCLKGVRSQAGTFLIGRELREHVTFRPVNLIAPLPDIPSCDVIFLRNVMIYFDQETKRQVVANLTSRLKPGGHFIVGHSETLNGISETLKSVAPTIYRKS</sequence>
<gene>
    <name evidence="8" type="primary">cheR</name>
    <name evidence="8" type="ORF">OTERR_24150</name>
</gene>
<evidence type="ECO:0000259" key="7">
    <source>
        <dbReference type="PROSITE" id="PS50123"/>
    </source>
</evidence>
<dbReference type="InterPro" id="IPR022642">
    <property type="entry name" value="CheR_C"/>
</dbReference>
<dbReference type="Pfam" id="PF01739">
    <property type="entry name" value="CheR"/>
    <property type="match status" value="1"/>
</dbReference>
<evidence type="ECO:0000256" key="2">
    <source>
        <dbReference type="ARBA" id="ARBA00022603"/>
    </source>
</evidence>
<dbReference type="InterPro" id="IPR026024">
    <property type="entry name" value="Chemotaxis_MeTrfase_CheR"/>
</dbReference>
<dbReference type="InterPro" id="IPR000780">
    <property type="entry name" value="CheR_MeTrfase"/>
</dbReference>
<proteinExistence type="predicted"/>
<protein>
    <recommendedName>
        <fullName evidence="5">Chemotaxis protein methyltransferase</fullName>
        <ecNumber evidence="5">2.1.1.80</ecNumber>
    </recommendedName>
</protein>
<feature type="binding site" evidence="6">
    <location>
        <position position="90"/>
    </location>
    <ligand>
        <name>S-adenosyl-L-methionine</name>
        <dbReference type="ChEBI" id="CHEBI:59789"/>
    </ligand>
</feature>
<feature type="binding site" evidence="6">
    <location>
        <position position="126"/>
    </location>
    <ligand>
        <name>S-adenosyl-L-methionine</name>
        <dbReference type="ChEBI" id="CHEBI:59789"/>
    </ligand>
</feature>
<organism evidence="8 9">
    <name type="scientific">Oryzomicrobium terrae</name>
    <dbReference type="NCBI Taxonomy" id="1735038"/>
    <lineage>
        <taxon>Bacteria</taxon>
        <taxon>Pseudomonadati</taxon>
        <taxon>Pseudomonadota</taxon>
        <taxon>Betaproteobacteria</taxon>
        <taxon>Rhodocyclales</taxon>
        <taxon>Rhodocyclaceae</taxon>
        <taxon>Oryzomicrobium</taxon>
    </lineage>
</organism>
<feature type="domain" description="CheR-type methyltransferase" evidence="7">
    <location>
        <begin position="17"/>
        <end position="279"/>
    </location>
</feature>
<dbReference type="KEGG" id="otr:OTERR_24150"/>
<dbReference type="Proteomes" id="UP000323671">
    <property type="component" value="Chromosome"/>
</dbReference>
<dbReference type="AlphaFoldDB" id="A0A5C1EA81"/>
<feature type="binding site" evidence="6">
    <location>
        <position position="150"/>
    </location>
    <ligand>
        <name>S-adenosyl-L-methionine</name>
        <dbReference type="ChEBI" id="CHEBI:59789"/>
    </ligand>
</feature>
<dbReference type="EMBL" id="CP022579">
    <property type="protein sequence ID" value="QEL65891.1"/>
    <property type="molecule type" value="Genomic_DNA"/>
</dbReference>
<reference evidence="8 9" key="1">
    <citation type="submission" date="2017-07" db="EMBL/GenBank/DDBJ databases">
        <title>Complete genome sequence of Oryzomicrobium terrae TPP412.</title>
        <authorList>
            <person name="Chiu L.-W."/>
            <person name="Lo K.-J."/>
            <person name="Tsai Y.-M."/>
            <person name="Lin S.-S."/>
            <person name="Kuo C.-H."/>
            <person name="Liu C.-T."/>
        </authorList>
    </citation>
    <scope>NUCLEOTIDE SEQUENCE [LARGE SCALE GENOMIC DNA]</scope>
    <source>
        <strain evidence="8 9">TPP412</strain>
    </source>
</reference>
<dbReference type="Pfam" id="PF03705">
    <property type="entry name" value="CheR_N"/>
    <property type="match status" value="1"/>
</dbReference>
<dbReference type="PIRSF" id="PIRSF000410">
    <property type="entry name" value="CheR"/>
    <property type="match status" value="1"/>
</dbReference>
<dbReference type="RefSeq" id="WP_149425945.1">
    <property type="nucleotide sequence ID" value="NZ_CP022579.1"/>
</dbReference>
<dbReference type="PANTHER" id="PTHR24422:SF26">
    <property type="entry name" value="CHEMOTAXIS PROTEIN METHYLTRANSFERASE"/>
    <property type="match status" value="1"/>
</dbReference>
<dbReference type="Gene3D" id="1.10.155.10">
    <property type="entry name" value="Chemotaxis receptor methyltransferase CheR, N-terminal domain"/>
    <property type="match status" value="1"/>
</dbReference>
<evidence type="ECO:0000256" key="5">
    <source>
        <dbReference type="PIRNR" id="PIRNR000410"/>
    </source>
</evidence>
<dbReference type="SUPFAM" id="SSF53335">
    <property type="entry name" value="S-adenosyl-L-methionine-dependent methyltransferases"/>
    <property type="match status" value="1"/>
</dbReference>
<comment type="function">
    <text evidence="5">Methylation of the membrane-bound methyl-accepting chemotaxis proteins (MCP) to form gamma-glutamyl methyl ester residues in MCP.</text>
</comment>
<feature type="binding site" evidence="6">
    <location>
        <position position="88"/>
    </location>
    <ligand>
        <name>S-adenosyl-L-methionine</name>
        <dbReference type="ChEBI" id="CHEBI:59789"/>
    </ligand>
</feature>
<dbReference type="SUPFAM" id="SSF47757">
    <property type="entry name" value="Chemotaxis receptor methyltransferase CheR, N-terminal domain"/>
    <property type="match status" value="1"/>
</dbReference>